<dbReference type="EMBL" id="BNJF01000006">
    <property type="protein sequence ID" value="GHO49940.1"/>
    <property type="molecule type" value="Genomic_DNA"/>
</dbReference>
<keyword evidence="2" id="KW-1185">Reference proteome</keyword>
<proteinExistence type="predicted"/>
<evidence type="ECO:0000313" key="1">
    <source>
        <dbReference type="EMBL" id="GHO49940.1"/>
    </source>
</evidence>
<comment type="caution">
    <text evidence="1">The sequence shown here is derived from an EMBL/GenBank/DDBJ whole genome shotgun (WGS) entry which is preliminary data.</text>
</comment>
<evidence type="ECO:0000313" key="2">
    <source>
        <dbReference type="Proteomes" id="UP000612362"/>
    </source>
</evidence>
<dbReference type="Proteomes" id="UP000612362">
    <property type="component" value="Unassembled WGS sequence"/>
</dbReference>
<reference evidence="1" key="1">
    <citation type="submission" date="2020-10" db="EMBL/GenBank/DDBJ databases">
        <title>Taxonomic study of unclassified bacteria belonging to the class Ktedonobacteria.</title>
        <authorList>
            <person name="Yabe S."/>
            <person name="Wang C.M."/>
            <person name="Zheng Y."/>
            <person name="Sakai Y."/>
            <person name="Cavaletti L."/>
            <person name="Monciardini P."/>
            <person name="Donadio S."/>
        </authorList>
    </citation>
    <scope>NUCLEOTIDE SEQUENCE</scope>
    <source>
        <strain evidence="1">SOSP1-1</strain>
    </source>
</reference>
<sequence length="70" mass="8226">MSDSWRDMINKERDRAQELFPLTVEEQADELMKLPIDDADKRSQVLFEEQPEQANALAAAMRKRGFVFRI</sequence>
<name>A0A8J3MYQ8_9CHLR</name>
<dbReference type="AlphaFoldDB" id="A0A8J3MYQ8"/>
<protein>
    <submittedName>
        <fullName evidence="1">Uncharacterized protein</fullName>
    </submittedName>
</protein>
<accession>A0A8J3MYQ8</accession>
<gene>
    <name evidence="1" type="ORF">KSX_81030</name>
</gene>
<dbReference type="RefSeq" id="WP_220199006.1">
    <property type="nucleotide sequence ID" value="NZ_BNJF01000006.1"/>
</dbReference>
<organism evidence="1 2">
    <name type="scientific">Ktedonospora formicarum</name>
    <dbReference type="NCBI Taxonomy" id="2778364"/>
    <lineage>
        <taxon>Bacteria</taxon>
        <taxon>Bacillati</taxon>
        <taxon>Chloroflexota</taxon>
        <taxon>Ktedonobacteria</taxon>
        <taxon>Ktedonobacterales</taxon>
        <taxon>Ktedonobacteraceae</taxon>
        <taxon>Ktedonospora</taxon>
    </lineage>
</organism>